<dbReference type="InterPro" id="IPR035969">
    <property type="entry name" value="Rab-GAP_TBC_sf"/>
</dbReference>
<keyword evidence="4" id="KW-1185">Reference proteome</keyword>
<dbReference type="Gene3D" id="1.10.472.80">
    <property type="entry name" value="Ypt/Rab-GAP domain of gyp1p, domain 3"/>
    <property type="match status" value="1"/>
</dbReference>
<comment type="caution">
    <text evidence="3">The sequence shown here is derived from an EMBL/GenBank/DDBJ whole genome shotgun (WGS) entry which is preliminary data.</text>
</comment>
<dbReference type="Pfam" id="PF00566">
    <property type="entry name" value="RabGAP-TBC"/>
    <property type="match status" value="1"/>
</dbReference>
<dbReference type="EMBL" id="JACMSC010000015">
    <property type="protein sequence ID" value="KAG6487725.1"/>
    <property type="molecule type" value="Genomic_DNA"/>
</dbReference>
<reference evidence="3 4" key="1">
    <citation type="submission" date="2020-08" db="EMBL/GenBank/DDBJ databases">
        <title>Plant Genome Project.</title>
        <authorList>
            <person name="Zhang R.-G."/>
        </authorList>
    </citation>
    <scope>NUCLEOTIDE SEQUENCE [LARGE SCALE GENOMIC DNA]</scope>
    <source>
        <tissue evidence="3">Rhizome</tissue>
    </source>
</reference>
<dbReference type="AlphaFoldDB" id="A0A8J5FHW5"/>
<name>A0A8J5FHW5_ZINOF</name>
<organism evidence="3 4">
    <name type="scientific">Zingiber officinale</name>
    <name type="common">Ginger</name>
    <name type="synonym">Amomum zingiber</name>
    <dbReference type="NCBI Taxonomy" id="94328"/>
    <lineage>
        <taxon>Eukaryota</taxon>
        <taxon>Viridiplantae</taxon>
        <taxon>Streptophyta</taxon>
        <taxon>Embryophyta</taxon>
        <taxon>Tracheophyta</taxon>
        <taxon>Spermatophyta</taxon>
        <taxon>Magnoliopsida</taxon>
        <taxon>Liliopsida</taxon>
        <taxon>Zingiberales</taxon>
        <taxon>Zingiberaceae</taxon>
        <taxon>Zingiber</taxon>
    </lineage>
</organism>
<evidence type="ECO:0000313" key="4">
    <source>
        <dbReference type="Proteomes" id="UP000734854"/>
    </source>
</evidence>
<sequence>MMSSGEEEPTRNDVATTVGGSSGGGGIPSSNPEWRFNQTLRNVQGLVAVFTLDPHFVRSLNQFLILGANVNGVWNLTEVRSYGRTADNANLQKTNISLSTTSSAPSDAQEKLPEFSWSGVPPSMRHNIWRLLLGYAPPNSDRRDGILARKGLEYVECVAQYYDIPDTERSMLTARERYPILVSSTMLKFRNPWNAFFIHEPVSRHMEEQGLEFLQFAFRWFNCLLIREIPFHLVTLLRDTYLAEADSLPDFLCICVSASLLLTWSDKLQKFDFQEMVMFLQHLPTEDWNHHELEMVLSWAFMWHTISAAPRVI</sequence>
<dbReference type="Gene3D" id="1.10.10.750">
    <property type="entry name" value="Ypt/Rab-GAP domain of gyp1p, domain 1"/>
    <property type="match status" value="1"/>
</dbReference>
<dbReference type="InterPro" id="IPR000195">
    <property type="entry name" value="Rab-GAP-TBC_dom"/>
</dbReference>
<dbReference type="PANTHER" id="PTHR22957:SF26">
    <property type="entry name" value="LD44506P"/>
    <property type="match status" value="1"/>
</dbReference>
<dbReference type="Proteomes" id="UP000734854">
    <property type="component" value="Unassembled WGS sequence"/>
</dbReference>
<evidence type="ECO:0000313" key="3">
    <source>
        <dbReference type="EMBL" id="KAG6487725.1"/>
    </source>
</evidence>
<dbReference type="PANTHER" id="PTHR22957">
    <property type="entry name" value="TBC1 DOMAIN FAMILY MEMBER GTPASE-ACTIVATING PROTEIN"/>
    <property type="match status" value="1"/>
</dbReference>
<dbReference type="GO" id="GO:0005096">
    <property type="term" value="F:GTPase activator activity"/>
    <property type="evidence" value="ECO:0007669"/>
    <property type="project" value="TreeGrafter"/>
</dbReference>
<proteinExistence type="predicted"/>
<gene>
    <name evidence="3" type="ORF">ZIOFF_056322</name>
</gene>
<dbReference type="SUPFAM" id="SSF47923">
    <property type="entry name" value="Ypt/Rab-GAP domain of gyp1p"/>
    <property type="match status" value="2"/>
</dbReference>
<feature type="domain" description="Rab-GAP TBC" evidence="2">
    <location>
        <begin position="199"/>
        <end position="268"/>
    </location>
</feature>
<protein>
    <recommendedName>
        <fullName evidence="2">Rab-GAP TBC domain-containing protein</fullName>
    </recommendedName>
</protein>
<feature type="region of interest" description="Disordered" evidence="1">
    <location>
        <begin position="1"/>
        <end position="33"/>
    </location>
</feature>
<accession>A0A8J5FHW5</accession>
<evidence type="ECO:0000259" key="2">
    <source>
        <dbReference type="Pfam" id="PF00566"/>
    </source>
</evidence>
<evidence type="ECO:0000256" key="1">
    <source>
        <dbReference type="SAM" id="MobiDB-lite"/>
    </source>
</evidence>